<reference evidence="9" key="1">
    <citation type="journal article" date="2019" name="Curr. Biol.">
        <title>Genome Sequence of Striga asiatica Provides Insight into the Evolution of Plant Parasitism.</title>
        <authorList>
            <person name="Yoshida S."/>
            <person name="Kim S."/>
            <person name="Wafula E.K."/>
            <person name="Tanskanen J."/>
            <person name="Kim Y.M."/>
            <person name="Honaas L."/>
            <person name="Yang Z."/>
            <person name="Spallek T."/>
            <person name="Conn C.E."/>
            <person name="Ichihashi Y."/>
            <person name="Cheong K."/>
            <person name="Cui S."/>
            <person name="Der J.P."/>
            <person name="Gundlach H."/>
            <person name="Jiao Y."/>
            <person name="Hori C."/>
            <person name="Ishida J.K."/>
            <person name="Kasahara H."/>
            <person name="Kiba T."/>
            <person name="Kim M.S."/>
            <person name="Koo N."/>
            <person name="Laohavisit A."/>
            <person name="Lee Y.H."/>
            <person name="Lumba S."/>
            <person name="McCourt P."/>
            <person name="Mortimer J.C."/>
            <person name="Mutuku J.M."/>
            <person name="Nomura T."/>
            <person name="Sasaki-Sekimoto Y."/>
            <person name="Seto Y."/>
            <person name="Wang Y."/>
            <person name="Wakatake T."/>
            <person name="Sakakibara H."/>
            <person name="Demura T."/>
            <person name="Yamaguchi S."/>
            <person name="Yoneyama K."/>
            <person name="Manabe R.I."/>
            <person name="Nelson D.C."/>
            <person name="Schulman A.H."/>
            <person name="Timko M.P."/>
            <person name="dePamphilis C.W."/>
            <person name="Choi D."/>
            <person name="Shirasu K."/>
        </authorList>
    </citation>
    <scope>NUCLEOTIDE SEQUENCE [LARGE SCALE GENOMIC DNA]</scope>
    <source>
        <strain evidence="9">cv. UVA1</strain>
    </source>
</reference>
<dbReference type="PROSITE" id="PS50842">
    <property type="entry name" value="EXPANSIN_EG45"/>
    <property type="match status" value="2"/>
</dbReference>
<dbReference type="PROSITE" id="PS50843">
    <property type="entry name" value="EXPANSIN_CBD"/>
    <property type="match status" value="3"/>
</dbReference>
<feature type="signal peptide" evidence="5">
    <location>
        <begin position="1"/>
        <end position="25"/>
    </location>
</feature>
<name>A0A5A7QIF7_STRAF</name>
<feature type="domain" description="Expansin-like CBD" evidence="7">
    <location>
        <begin position="422"/>
        <end position="501"/>
    </location>
</feature>
<evidence type="ECO:0000313" key="8">
    <source>
        <dbReference type="EMBL" id="GER44880.1"/>
    </source>
</evidence>
<dbReference type="InterPro" id="IPR007117">
    <property type="entry name" value="Expansin_CBD"/>
</dbReference>
<dbReference type="PRINTS" id="PR01225">
    <property type="entry name" value="EXPANSNFAMLY"/>
</dbReference>
<feature type="compositionally biased region" description="Pro residues" evidence="4">
    <location>
        <begin position="154"/>
        <end position="167"/>
    </location>
</feature>
<dbReference type="InterPro" id="IPR009009">
    <property type="entry name" value="RlpA-like_DPBB"/>
</dbReference>
<comment type="caution">
    <text evidence="8">The sequence shown here is derived from an EMBL/GenBank/DDBJ whole genome shotgun (WGS) entry which is preliminary data.</text>
</comment>
<keyword evidence="9" id="KW-1185">Reference proteome</keyword>
<feature type="domain" description="Expansin-like CBD" evidence="7">
    <location>
        <begin position="576"/>
        <end position="648"/>
    </location>
</feature>
<dbReference type="Pfam" id="PF03330">
    <property type="entry name" value="DPBB_1"/>
    <property type="match status" value="1"/>
</dbReference>
<comment type="similarity">
    <text evidence="3">Belongs to the expansin family.</text>
</comment>
<evidence type="ECO:0000256" key="3">
    <source>
        <dbReference type="RuleBase" id="RU003460"/>
    </source>
</evidence>
<dbReference type="Gene3D" id="2.60.40.760">
    <property type="entry name" value="Expansin, cellulose-binding-like domain"/>
    <property type="match status" value="3"/>
</dbReference>
<dbReference type="PANTHER" id="PTHR31692">
    <property type="entry name" value="EXPANSIN-B3"/>
    <property type="match status" value="1"/>
</dbReference>
<feature type="domain" description="Expansin-like EG45" evidence="6">
    <location>
        <begin position="491"/>
        <end position="563"/>
    </location>
</feature>
<feature type="compositionally biased region" description="Pro residues" evidence="4">
    <location>
        <begin position="132"/>
        <end position="147"/>
    </location>
</feature>
<dbReference type="GO" id="GO:0005576">
    <property type="term" value="C:extracellular region"/>
    <property type="evidence" value="ECO:0007669"/>
    <property type="project" value="UniProtKB-SubCell"/>
</dbReference>
<evidence type="ECO:0000259" key="6">
    <source>
        <dbReference type="PROSITE" id="PS50842"/>
    </source>
</evidence>
<proteinExistence type="inferred from homology"/>
<accession>A0A5A7QIF7</accession>
<dbReference type="AlphaFoldDB" id="A0A5A7QIF7"/>
<gene>
    <name evidence="8" type="ORF">STAS_21798</name>
</gene>
<dbReference type="PRINTS" id="PR00829">
    <property type="entry name" value="LOLP1ALLERGN"/>
</dbReference>
<dbReference type="SUPFAM" id="SSF49590">
    <property type="entry name" value="PHL pollen allergen"/>
    <property type="match status" value="3"/>
</dbReference>
<dbReference type="InterPro" id="IPR005795">
    <property type="entry name" value="LolPI"/>
</dbReference>
<evidence type="ECO:0000256" key="4">
    <source>
        <dbReference type="SAM" id="MobiDB-lite"/>
    </source>
</evidence>
<dbReference type="SMART" id="SM00837">
    <property type="entry name" value="DPBB_1"/>
    <property type="match status" value="1"/>
</dbReference>
<dbReference type="Proteomes" id="UP000325081">
    <property type="component" value="Unassembled WGS sequence"/>
</dbReference>
<feature type="domain" description="Expansin-like EG45" evidence="6">
    <location>
        <begin position="190"/>
        <end position="296"/>
    </location>
</feature>
<evidence type="ECO:0000259" key="7">
    <source>
        <dbReference type="PROSITE" id="PS50843"/>
    </source>
</evidence>
<feature type="compositionally biased region" description="Low complexity" evidence="4">
    <location>
        <begin position="118"/>
        <end position="129"/>
    </location>
</feature>
<dbReference type="EMBL" id="BKCP01007170">
    <property type="protein sequence ID" value="GER44880.1"/>
    <property type="molecule type" value="Genomic_DNA"/>
</dbReference>
<evidence type="ECO:0000313" key="9">
    <source>
        <dbReference type="Proteomes" id="UP000325081"/>
    </source>
</evidence>
<dbReference type="Gene3D" id="2.40.40.10">
    <property type="entry name" value="RlpA-like domain"/>
    <property type="match status" value="2"/>
</dbReference>
<evidence type="ECO:0000256" key="1">
    <source>
        <dbReference type="ARBA" id="ARBA00004613"/>
    </source>
</evidence>
<dbReference type="InterPro" id="IPR007112">
    <property type="entry name" value="Expansin/allergen_DPBB_dom"/>
</dbReference>
<dbReference type="InterPro" id="IPR036749">
    <property type="entry name" value="Expansin_CBD_sf"/>
</dbReference>
<dbReference type="SUPFAM" id="SSF50685">
    <property type="entry name" value="Barwin-like endoglucanases"/>
    <property type="match status" value="2"/>
</dbReference>
<dbReference type="OrthoDB" id="406505at2759"/>
<organism evidence="8 9">
    <name type="scientific">Striga asiatica</name>
    <name type="common">Asiatic witchweed</name>
    <name type="synonym">Buchnera asiatica</name>
    <dbReference type="NCBI Taxonomy" id="4170"/>
    <lineage>
        <taxon>Eukaryota</taxon>
        <taxon>Viridiplantae</taxon>
        <taxon>Streptophyta</taxon>
        <taxon>Embryophyta</taxon>
        <taxon>Tracheophyta</taxon>
        <taxon>Spermatophyta</taxon>
        <taxon>Magnoliopsida</taxon>
        <taxon>eudicotyledons</taxon>
        <taxon>Gunneridae</taxon>
        <taxon>Pentapetalae</taxon>
        <taxon>asterids</taxon>
        <taxon>lamiids</taxon>
        <taxon>Lamiales</taxon>
        <taxon>Orobanchaceae</taxon>
        <taxon>Buchnereae</taxon>
        <taxon>Striga</taxon>
    </lineage>
</organism>
<sequence>MANYYSLLITCLAFLSSLLFNSCHSFNPKYSKDWGWDSPNLGTPSNYGSGSGSPLGSGTPPTYGSPSNDGPGSGSPSDSGTPPTYGPPPNYGSGSGLPPPSSYGSTPGYGSGSPLPPSSDSIPPLSPSYGSTPPPPQSYGLTPPPPQSYGSTAPPTPSYDSTPPPSPRSGGWATTQATWYGEKTGAGSDGGACGYETAVEKAPFSSLITAAASPLYKNGDGCGLCYQVKCTSEHCSGKPVTVVVTDECPGCGGNHLFDLSGTSFRQMANPGQEQPLQDRGIINVQYQSVPCNFLGTNVAFRVDPGSNENYLAVAIEYEDGDGLTGVAVRKSNTNGDWLPMTLSWGAVWKANLNGISPPFSFKLTDSSKTVVAENVIPADYSFTTYTSNCETDEWCSKRARMVPCNFPGTNVAFRVDPGSNSNYLAVAIEYEDGDGLTGVAVRKSNTNGDWLPMTLSWGAVWKANLNGISPPFSFKLTDSSKTVVAENVIPADYSFTTYTSNNLCSPEPVTVTITDSSLDIDHLFDLSGTAFGKMAIPGKEDQLRSKGIVDIQYKKVDCNYKGANVAFRVDKTSNQYYFAMAVQYVNGDGLTGVELRRANTNDTWLPMKISWGGVYRVNLPAGYGPPFSVRLTQSSKTVVAKNVIPANYEITIYKSNVKCTSEHCSGKPVTVVVTESAPAAVVITCSI</sequence>
<dbReference type="Pfam" id="PF01357">
    <property type="entry name" value="Expansin_C"/>
    <property type="match status" value="3"/>
</dbReference>
<keyword evidence="5" id="KW-0732">Signal</keyword>
<dbReference type="GO" id="GO:0009653">
    <property type="term" value="P:anatomical structure morphogenesis"/>
    <property type="evidence" value="ECO:0007669"/>
    <property type="project" value="UniProtKB-ARBA"/>
</dbReference>
<feature type="chain" id="PRO_5022703576" evidence="5">
    <location>
        <begin position="26"/>
        <end position="687"/>
    </location>
</feature>
<protein>
    <submittedName>
        <fullName evidence="8">Expansin B2</fullName>
    </submittedName>
</protein>
<keyword evidence="2" id="KW-0964">Secreted</keyword>
<evidence type="ECO:0000256" key="5">
    <source>
        <dbReference type="SAM" id="SignalP"/>
    </source>
</evidence>
<feature type="compositionally biased region" description="Low complexity" evidence="4">
    <location>
        <begin position="56"/>
        <end position="83"/>
    </location>
</feature>
<feature type="region of interest" description="Disordered" evidence="4">
    <location>
        <begin position="40"/>
        <end position="174"/>
    </location>
</feature>
<evidence type="ECO:0000256" key="2">
    <source>
        <dbReference type="ARBA" id="ARBA00022525"/>
    </source>
</evidence>
<feature type="domain" description="Expansin-like CBD" evidence="7">
    <location>
        <begin position="309"/>
        <end position="388"/>
    </location>
</feature>
<dbReference type="InterPro" id="IPR007118">
    <property type="entry name" value="Expan_Lol_pI"/>
</dbReference>
<comment type="subcellular location">
    <subcellularLocation>
        <location evidence="1">Secreted</location>
    </subcellularLocation>
</comment>
<dbReference type="InterPro" id="IPR036908">
    <property type="entry name" value="RlpA-like_sf"/>
</dbReference>
<dbReference type="PANTHER" id="PTHR31692:SF57">
    <property type="entry name" value="EXPANSIN-B2"/>
    <property type="match status" value="1"/>
</dbReference>